<keyword evidence="3" id="KW-1134">Transmembrane beta strand</keyword>
<keyword evidence="8" id="KW-0449">Lipoprotein</keyword>
<gene>
    <name evidence="9" type="ORF">ALQ29_04495</name>
</gene>
<dbReference type="GO" id="GO:0009279">
    <property type="term" value="C:cell outer membrane"/>
    <property type="evidence" value="ECO:0007669"/>
    <property type="project" value="UniProtKB-SubCell"/>
</dbReference>
<dbReference type="SUPFAM" id="SSF56954">
    <property type="entry name" value="Outer membrane efflux proteins (OEP)"/>
    <property type="match status" value="1"/>
</dbReference>
<dbReference type="AlphaFoldDB" id="A0A3M4A6F2"/>
<reference evidence="9 10" key="1">
    <citation type="submission" date="2018-08" db="EMBL/GenBank/DDBJ databases">
        <title>Recombination of ecologically and evolutionarily significant loci maintains genetic cohesion in the Pseudomonas syringae species complex.</title>
        <authorList>
            <person name="Dillon M."/>
            <person name="Thakur S."/>
            <person name="Almeida R.N.D."/>
            <person name="Weir B.S."/>
            <person name="Guttman D.S."/>
        </authorList>
    </citation>
    <scope>NUCLEOTIDE SEQUENCE [LARGE SCALE GENOMIC DNA]</scope>
    <source>
        <strain evidence="9 10">ICMP 3555</strain>
    </source>
</reference>
<dbReference type="InterPro" id="IPR003423">
    <property type="entry name" value="OMP_efflux"/>
</dbReference>
<evidence type="ECO:0000256" key="5">
    <source>
        <dbReference type="ARBA" id="ARBA00023136"/>
    </source>
</evidence>
<dbReference type="PANTHER" id="PTHR30203:SF32">
    <property type="entry name" value="CATION EFFLUX SYSTEM PROTEIN CUSC"/>
    <property type="match status" value="1"/>
</dbReference>
<evidence type="ECO:0000313" key="9">
    <source>
        <dbReference type="EMBL" id="RMP02392.1"/>
    </source>
</evidence>
<keyword evidence="5" id="KW-0472">Membrane</keyword>
<name>A0A3M4A6F2_PSEMA</name>
<organism evidence="9 10">
    <name type="scientific">Pseudomonas marginalis pv. marginalis</name>
    <dbReference type="NCBI Taxonomy" id="97473"/>
    <lineage>
        <taxon>Bacteria</taxon>
        <taxon>Pseudomonadati</taxon>
        <taxon>Pseudomonadota</taxon>
        <taxon>Gammaproteobacteria</taxon>
        <taxon>Pseudomonadales</taxon>
        <taxon>Pseudomonadaceae</taxon>
        <taxon>Pseudomonas</taxon>
    </lineage>
</organism>
<evidence type="ECO:0000256" key="6">
    <source>
        <dbReference type="ARBA" id="ARBA00023139"/>
    </source>
</evidence>
<evidence type="ECO:0000313" key="10">
    <source>
        <dbReference type="Proteomes" id="UP000276587"/>
    </source>
</evidence>
<evidence type="ECO:0000256" key="2">
    <source>
        <dbReference type="ARBA" id="ARBA00007613"/>
    </source>
</evidence>
<proteinExistence type="inferred from homology"/>
<keyword evidence="7" id="KW-0998">Cell outer membrane</keyword>
<dbReference type="PANTHER" id="PTHR30203">
    <property type="entry name" value="OUTER MEMBRANE CATION EFFLUX PROTEIN"/>
    <property type="match status" value="1"/>
</dbReference>
<evidence type="ECO:0000256" key="4">
    <source>
        <dbReference type="ARBA" id="ARBA00022692"/>
    </source>
</evidence>
<dbReference type="Gene3D" id="1.20.1600.10">
    <property type="entry name" value="Outer membrane efflux proteins (OEP)"/>
    <property type="match status" value="1"/>
</dbReference>
<comment type="caution">
    <text evidence="9">The sequence shown here is derived from an EMBL/GenBank/DDBJ whole genome shotgun (WGS) entry which is preliminary data.</text>
</comment>
<comment type="subcellular location">
    <subcellularLocation>
        <location evidence="1">Cell outer membrane</location>
        <topology evidence="1">Lipid-anchor</topology>
    </subcellularLocation>
</comment>
<evidence type="ECO:0000256" key="3">
    <source>
        <dbReference type="ARBA" id="ARBA00022452"/>
    </source>
</evidence>
<evidence type="ECO:0008006" key="11">
    <source>
        <dbReference type="Google" id="ProtNLM"/>
    </source>
</evidence>
<evidence type="ECO:0000256" key="7">
    <source>
        <dbReference type="ARBA" id="ARBA00023237"/>
    </source>
</evidence>
<comment type="similarity">
    <text evidence="2">Belongs to the outer membrane factor (OMF) (TC 1.B.17) family.</text>
</comment>
<dbReference type="Pfam" id="PF02321">
    <property type="entry name" value="OEP"/>
    <property type="match status" value="1"/>
</dbReference>
<keyword evidence="10" id="KW-1185">Reference proteome</keyword>
<evidence type="ECO:0000256" key="8">
    <source>
        <dbReference type="ARBA" id="ARBA00023288"/>
    </source>
</evidence>
<accession>A0A3M4A6F2</accession>
<dbReference type="InterPro" id="IPR010131">
    <property type="entry name" value="MdtP/NodT-like"/>
</dbReference>
<protein>
    <recommendedName>
        <fullName evidence="11">Outer membrane efflux protein</fullName>
    </recommendedName>
</protein>
<dbReference type="Proteomes" id="UP000276587">
    <property type="component" value="Unassembled WGS sequence"/>
</dbReference>
<evidence type="ECO:0000256" key="1">
    <source>
        <dbReference type="ARBA" id="ARBA00004459"/>
    </source>
</evidence>
<keyword evidence="6" id="KW-0564">Palmitate</keyword>
<keyword evidence="4" id="KW-0812">Transmembrane</keyword>
<sequence>MPIFNGGSNRAALDSAKVVREIQVQTYQQTLQTAFREVADALAVRSTLDRRIAAQQALTDASRKSFELSDALYRSGSQSYLEALDAQRSLYSAQQDLITLRLTEQSNRITLYKVLGGGSN</sequence>
<dbReference type="EMBL" id="RBQF01000349">
    <property type="protein sequence ID" value="RMP02392.1"/>
    <property type="molecule type" value="Genomic_DNA"/>
</dbReference>
<dbReference type="GO" id="GO:0015562">
    <property type="term" value="F:efflux transmembrane transporter activity"/>
    <property type="evidence" value="ECO:0007669"/>
    <property type="project" value="InterPro"/>
</dbReference>